<dbReference type="EMBL" id="CAJVQB010058443">
    <property type="protein sequence ID" value="CAG8838592.1"/>
    <property type="molecule type" value="Genomic_DNA"/>
</dbReference>
<comment type="caution">
    <text evidence="1">The sequence shown here is derived from an EMBL/GenBank/DDBJ whole genome shotgun (WGS) entry which is preliminary data.</text>
</comment>
<reference evidence="1 2" key="1">
    <citation type="submission" date="2021-06" db="EMBL/GenBank/DDBJ databases">
        <authorList>
            <person name="Kallberg Y."/>
            <person name="Tangrot J."/>
            <person name="Rosling A."/>
        </authorList>
    </citation>
    <scope>NUCLEOTIDE SEQUENCE [LARGE SCALE GENOMIC DNA]</scope>
    <source>
        <strain evidence="1 2">120-4 pot B 10/14</strain>
    </source>
</reference>
<organism evidence="1 2">
    <name type="scientific">Gigaspora margarita</name>
    <dbReference type="NCBI Taxonomy" id="4874"/>
    <lineage>
        <taxon>Eukaryota</taxon>
        <taxon>Fungi</taxon>
        <taxon>Fungi incertae sedis</taxon>
        <taxon>Mucoromycota</taxon>
        <taxon>Glomeromycotina</taxon>
        <taxon>Glomeromycetes</taxon>
        <taxon>Diversisporales</taxon>
        <taxon>Gigasporaceae</taxon>
        <taxon>Gigaspora</taxon>
    </lineage>
</organism>
<accession>A0ABN7WRB0</accession>
<name>A0ABN7WRB0_GIGMA</name>
<dbReference type="Proteomes" id="UP000789901">
    <property type="component" value="Unassembled WGS sequence"/>
</dbReference>
<proteinExistence type="predicted"/>
<feature type="non-terminal residue" evidence="1">
    <location>
        <position position="1"/>
    </location>
</feature>
<keyword evidence="2" id="KW-1185">Reference proteome</keyword>
<gene>
    <name evidence="1" type="ORF">GMARGA_LOCUS34053</name>
</gene>
<feature type="non-terminal residue" evidence="1">
    <location>
        <position position="90"/>
    </location>
</feature>
<sequence>FNITFPIKQFLVQYGEIHGFSSPLWYQDNSAAVLEKQYYNNYIEESKNNLEITHICYNWVQNISIPYSPQQGSLYFKSPFSIYIFGASKT</sequence>
<evidence type="ECO:0000313" key="1">
    <source>
        <dbReference type="EMBL" id="CAG8838592.1"/>
    </source>
</evidence>
<protein>
    <submittedName>
        <fullName evidence="1">44546_t:CDS:1</fullName>
    </submittedName>
</protein>
<evidence type="ECO:0000313" key="2">
    <source>
        <dbReference type="Proteomes" id="UP000789901"/>
    </source>
</evidence>